<dbReference type="SUPFAM" id="SSF53254">
    <property type="entry name" value="Phosphoglycerate mutase-like"/>
    <property type="match status" value="1"/>
</dbReference>
<sequence length="165" mass="18418">MKLVTIGFLSSILLLAPRLMAQEFTVYLTRHAEKQTDQENPSLTKCGISRAHQLAELLELANIKAVYSTPYNRTIETATPVANKLGLAVKQYSPKALDMFAVDLLKAKQNVLVVGHSNTTPVLASFLSGEEIKKISESQFRLLFQITINEDERTMTLLQQPLICE</sequence>
<protein>
    <submittedName>
        <fullName evidence="2">Phosphoglycerate mutase</fullName>
    </submittedName>
</protein>
<dbReference type="InterPro" id="IPR029033">
    <property type="entry name" value="His_PPase_superfam"/>
</dbReference>
<dbReference type="Gene3D" id="3.40.50.1240">
    <property type="entry name" value="Phosphoglycerate mutase-like"/>
    <property type="match status" value="1"/>
</dbReference>
<dbReference type="RefSeq" id="WP_284300813.1">
    <property type="nucleotide sequence ID" value="NZ_BSSV01000009.1"/>
</dbReference>
<reference evidence="2 3" key="1">
    <citation type="submission" date="2023-03" db="EMBL/GenBank/DDBJ databases">
        <title>Thalassotalea loyana LMG 22536T draft genome sequence.</title>
        <authorList>
            <person name="Sawabe T."/>
        </authorList>
    </citation>
    <scope>NUCLEOTIDE SEQUENCE [LARGE SCALE GENOMIC DNA]</scope>
    <source>
        <strain evidence="2 3">LMG 22536</strain>
    </source>
</reference>
<dbReference type="EMBL" id="BSSV01000009">
    <property type="protein sequence ID" value="GLX87092.1"/>
    <property type="molecule type" value="Genomic_DNA"/>
</dbReference>
<proteinExistence type="predicted"/>
<dbReference type="Pfam" id="PF00300">
    <property type="entry name" value="His_Phos_1"/>
    <property type="match status" value="1"/>
</dbReference>
<dbReference type="InterPro" id="IPR013078">
    <property type="entry name" value="His_Pase_superF_clade-1"/>
</dbReference>
<evidence type="ECO:0000256" key="1">
    <source>
        <dbReference type="SAM" id="SignalP"/>
    </source>
</evidence>
<accession>A0ABQ6HJH5</accession>
<organism evidence="2 3">
    <name type="scientific">Thalassotalea loyana</name>
    <dbReference type="NCBI Taxonomy" id="280483"/>
    <lineage>
        <taxon>Bacteria</taxon>
        <taxon>Pseudomonadati</taxon>
        <taxon>Pseudomonadota</taxon>
        <taxon>Gammaproteobacteria</taxon>
        <taxon>Alteromonadales</taxon>
        <taxon>Colwelliaceae</taxon>
        <taxon>Thalassotalea</taxon>
    </lineage>
</organism>
<gene>
    <name evidence="2" type="ORF">tloyanaT_33450</name>
</gene>
<comment type="caution">
    <text evidence="2">The sequence shown here is derived from an EMBL/GenBank/DDBJ whole genome shotgun (WGS) entry which is preliminary data.</text>
</comment>
<keyword evidence="1" id="KW-0732">Signal</keyword>
<evidence type="ECO:0000313" key="3">
    <source>
        <dbReference type="Proteomes" id="UP001157134"/>
    </source>
</evidence>
<dbReference type="Proteomes" id="UP001157134">
    <property type="component" value="Unassembled WGS sequence"/>
</dbReference>
<name>A0ABQ6HJH5_9GAMM</name>
<feature type="chain" id="PRO_5047325934" evidence="1">
    <location>
        <begin position="22"/>
        <end position="165"/>
    </location>
</feature>
<evidence type="ECO:0000313" key="2">
    <source>
        <dbReference type="EMBL" id="GLX87092.1"/>
    </source>
</evidence>
<keyword evidence="3" id="KW-1185">Reference proteome</keyword>
<feature type="signal peptide" evidence="1">
    <location>
        <begin position="1"/>
        <end position="21"/>
    </location>
</feature>
<dbReference type="CDD" id="cd07067">
    <property type="entry name" value="HP_PGM_like"/>
    <property type="match status" value="1"/>
</dbReference>